<dbReference type="Gene3D" id="3.20.20.70">
    <property type="entry name" value="Aldolase class I"/>
    <property type="match status" value="1"/>
</dbReference>
<dbReference type="InterPro" id="IPR013132">
    <property type="entry name" value="PseI/NeuA/B-like_N"/>
</dbReference>
<dbReference type="Pfam" id="PF03102">
    <property type="entry name" value="NeuB"/>
    <property type="match status" value="1"/>
</dbReference>
<dbReference type="InterPro" id="IPR057736">
    <property type="entry name" value="SAF_PseI/NeuA/NeuB"/>
</dbReference>
<sequence>MDKVIIIAEAGVNHNGDLNTAKQLIDAAAYAEVDYVKFQTFKADTIVSRSAQKAEYQSKNTGDHEQSQYEMLKTLELSESDHDELMAYCKLKNVKFLSSAFDVEGVTYLNNLGLQLFKVPSGEITNFPYLRAIAQTQKPVILSTGMASMNDIEAAIEVLSNFGTKKEQLTILHCNTEYPTPMTDVNLHAMNSIKRQFDVNIGYSDHTLGIEVPIAAVALGACVIEKHFTLDNTLPGPDHKASLEPDALKAMVLAIRNIEAAISGNGIKAPSASELKNISIARKSIHLSKDLKAGTVISEADLIPLRPGHGISPMQWNTIIGKTTTRDLKKDDLLNWSDLS</sequence>
<gene>
    <name evidence="2" type="primary">neuB</name>
    <name evidence="2" type="ORF">MUY34_07910</name>
</gene>
<dbReference type="Proteomes" id="UP001203687">
    <property type="component" value="Unassembled WGS sequence"/>
</dbReference>
<dbReference type="PROSITE" id="PS50844">
    <property type="entry name" value="AFP_LIKE"/>
    <property type="match status" value="1"/>
</dbReference>
<dbReference type="InterPro" id="IPR013974">
    <property type="entry name" value="SAF"/>
</dbReference>
<dbReference type="GO" id="GO:0050462">
    <property type="term" value="F:N-acetylneuraminate synthase activity"/>
    <property type="evidence" value="ECO:0007669"/>
    <property type="project" value="UniProtKB-EC"/>
</dbReference>
<keyword evidence="3" id="KW-1185">Reference proteome</keyword>
<organism evidence="2 3">
    <name type="scientific">Psychroserpens algicola</name>
    <dbReference type="NCBI Taxonomy" id="1719034"/>
    <lineage>
        <taxon>Bacteria</taxon>
        <taxon>Pseudomonadati</taxon>
        <taxon>Bacteroidota</taxon>
        <taxon>Flavobacteriia</taxon>
        <taxon>Flavobacteriales</taxon>
        <taxon>Flavobacteriaceae</taxon>
        <taxon>Psychroserpens</taxon>
    </lineage>
</organism>
<feature type="domain" description="AFP-like" evidence="1">
    <location>
        <begin position="284"/>
        <end position="340"/>
    </location>
</feature>
<dbReference type="NCBIfam" id="TIGR03569">
    <property type="entry name" value="NeuB_NnaB"/>
    <property type="match status" value="1"/>
</dbReference>
<name>A0ABT0H858_9FLAO</name>
<keyword evidence="2" id="KW-0808">Transferase</keyword>
<dbReference type="Gene3D" id="3.90.1210.10">
    <property type="entry name" value="Antifreeze-like/N-acetylneuraminic acid synthase C-terminal domain"/>
    <property type="match status" value="1"/>
</dbReference>
<reference evidence="2" key="1">
    <citation type="submission" date="2022-04" db="EMBL/GenBank/DDBJ databases">
        <authorList>
            <person name="Ren T."/>
        </authorList>
    </citation>
    <scope>NUCLEOTIDE SEQUENCE</scope>
    <source>
        <strain evidence="2">F63249</strain>
    </source>
</reference>
<dbReference type="InterPro" id="IPR051690">
    <property type="entry name" value="PseI-like"/>
</dbReference>
<comment type="caution">
    <text evidence="2">The sequence shown here is derived from an EMBL/GenBank/DDBJ whole genome shotgun (WGS) entry which is preliminary data.</text>
</comment>
<evidence type="ECO:0000313" key="2">
    <source>
        <dbReference type="EMBL" id="MCK8480540.1"/>
    </source>
</evidence>
<protein>
    <submittedName>
        <fullName evidence="2">N-acetylneuraminate synthase</fullName>
        <ecNumber evidence="2">2.5.1.56</ecNumber>
    </submittedName>
</protein>
<dbReference type="InterPro" id="IPR013785">
    <property type="entry name" value="Aldolase_TIM"/>
</dbReference>
<dbReference type="CDD" id="cd11615">
    <property type="entry name" value="SAF_NeuB_like"/>
    <property type="match status" value="1"/>
</dbReference>
<evidence type="ECO:0000259" key="1">
    <source>
        <dbReference type="PROSITE" id="PS50844"/>
    </source>
</evidence>
<dbReference type="EC" id="2.5.1.56" evidence="2"/>
<dbReference type="PANTHER" id="PTHR42966">
    <property type="entry name" value="N-ACETYLNEURAMINATE SYNTHASE"/>
    <property type="match status" value="1"/>
</dbReference>
<dbReference type="InterPro" id="IPR020007">
    <property type="entry name" value="NeuB/NeuA"/>
</dbReference>
<dbReference type="SUPFAM" id="SSF51269">
    <property type="entry name" value="AFP III-like domain"/>
    <property type="match status" value="1"/>
</dbReference>
<dbReference type="SUPFAM" id="SSF51569">
    <property type="entry name" value="Aldolase"/>
    <property type="match status" value="1"/>
</dbReference>
<accession>A0ABT0H858</accession>
<evidence type="ECO:0000313" key="3">
    <source>
        <dbReference type="Proteomes" id="UP001203687"/>
    </source>
</evidence>
<dbReference type="SMART" id="SM00858">
    <property type="entry name" value="SAF"/>
    <property type="match status" value="1"/>
</dbReference>
<dbReference type="EMBL" id="JALPQF010000006">
    <property type="protein sequence ID" value="MCK8480540.1"/>
    <property type="molecule type" value="Genomic_DNA"/>
</dbReference>
<dbReference type="InterPro" id="IPR036732">
    <property type="entry name" value="AFP_Neu5c_C_sf"/>
</dbReference>
<dbReference type="RefSeq" id="WP_248412623.1">
    <property type="nucleotide sequence ID" value="NZ_JALPQF010000006.1"/>
</dbReference>
<dbReference type="Pfam" id="PF08666">
    <property type="entry name" value="SAF"/>
    <property type="match status" value="1"/>
</dbReference>
<dbReference type="InterPro" id="IPR006190">
    <property type="entry name" value="SAF_AFP_Neu5Ac"/>
</dbReference>
<proteinExistence type="predicted"/>
<dbReference type="PANTHER" id="PTHR42966:SF1">
    <property type="entry name" value="SIALIC ACID SYNTHASE"/>
    <property type="match status" value="1"/>
</dbReference>